<dbReference type="SUPFAM" id="SSF103473">
    <property type="entry name" value="MFS general substrate transporter"/>
    <property type="match status" value="1"/>
</dbReference>
<evidence type="ECO:0000256" key="4">
    <source>
        <dbReference type="ARBA" id="ARBA00022692"/>
    </source>
</evidence>
<dbReference type="PROSITE" id="PS50850">
    <property type="entry name" value="MFS"/>
    <property type="match status" value="1"/>
</dbReference>
<dbReference type="PANTHER" id="PTHR48020">
    <property type="entry name" value="PROTON MYO-INOSITOL COTRANSPORTER"/>
    <property type="match status" value="1"/>
</dbReference>
<feature type="transmembrane region" description="Helical" evidence="7">
    <location>
        <begin position="399"/>
        <end position="419"/>
    </location>
</feature>
<evidence type="ECO:0000256" key="1">
    <source>
        <dbReference type="ARBA" id="ARBA00004141"/>
    </source>
</evidence>
<dbReference type="PROSITE" id="PS00216">
    <property type="entry name" value="SUGAR_TRANSPORT_1"/>
    <property type="match status" value="1"/>
</dbReference>
<proteinExistence type="inferred from homology"/>
<comment type="subcellular location">
    <subcellularLocation>
        <location evidence="1">Membrane</location>
        <topology evidence="1">Multi-pass membrane protein</topology>
    </subcellularLocation>
</comment>
<feature type="domain" description="Major facilitator superfamily (MFS) profile" evidence="8">
    <location>
        <begin position="26"/>
        <end position="454"/>
    </location>
</feature>
<sequence length="480" mass="51386">MAQPKEKDAIIEKLDSQSTSSLYWSLTILATIGGFLFGYDTANIGSALDLMGSVFPGLSSPLVEGYLVAGASLGAAVGAIIAGPITDRFGRKSMLIIDAAIYAIGAIISALTINVPMILIARTFIGLAIGADSGIATAYIAEYAPKSKRGSLSILQQWMITIGILAAYLVGLATLYLLPSFAYSIDWRIMLGVAAIPAFIGLAFRFRMPESPRWLIQNGKFSKLKKDLAKLGINVSEDDLKSIKLPKEKVKSKVTPGIKRALLIAGLFMVFQQITGINIPFYYGPTILSKFFSGSGALSSIEAGIMATTVLAIINVASTYIGFKYIDSYGRKAIARLGYAGMAVFMALGIATFFTTTGIVKTIGLMVAFSGFIVFFAFGVGGTGWLIQVEYFPTEFRGRMAATVAFIDWMANFAITEIFPVMDSSVGLGVSMGVFAVLSIMAVAFVMTSMPETKGLSVEEIAEMFDKKAKHVESEETSRS</sequence>
<dbReference type="PRINTS" id="PR00171">
    <property type="entry name" value="SUGRTRNSPORT"/>
</dbReference>
<dbReference type="InterPro" id="IPR050814">
    <property type="entry name" value="Myo-inositol_Transporter"/>
</dbReference>
<dbReference type="GO" id="GO:0022857">
    <property type="term" value="F:transmembrane transporter activity"/>
    <property type="evidence" value="ECO:0007669"/>
    <property type="project" value="InterPro"/>
</dbReference>
<feature type="transmembrane region" description="Helical" evidence="7">
    <location>
        <begin position="303"/>
        <end position="325"/>
    </location>
</feature>
<dbReference type="Gene3D" id="1.20.1250.20">
    <property type="entry name" value="MFS general substrate transporter like domains"/>
    <property type="match status" value="2"/>
</dbReference>
<protein>
    <submittedName>
        <fullName evidence="9">Sugar porter family MFS transporter</fullName>
    </submittedName>
</protein>
<feature type="transmembrane region" description="Helical" evidence="7">
    <location>
        <begin position="162"/>
        <end position="183"/>
    </location>
</feature>
<keyword evidence="10" id="KW-1185">Reference proteome</keyword>
<comment type="similarity">
    <text evidence="2">Belongs to the major facilitator superfamily. Sugar transporter (TC 2.A.1.1) family.</text>
</comment>
<evidence type="ECO:0000256" key="7">
    <source>
        <dbReference type="SAM" id="Phobius"/>
    </source>
</evidence>
<evidence type="ECO:0000256" key="2">
    <source>
        <dbReference type="ARBA" id="ARBA00010992"/>
    </source>
</evidence>
<dbReference type="InterPro" id="IPR020846">
    <property type="entry name" value="MFS_dom"/>
</dbReference>
<dbReference type="InterPro" id="IPR005828">
    <property type="entry name" value="MFS_sugar_transport-like"/>
</dbReference>
<keyword evidence="3" id="KW-0813">Transport</keyword>
<dbReference type="InterPro" id="IPR036259">
    <property type="entry name" value="MFS_trans_sf"/>
</dbReference>
<feature type="transmembrane region" description="Helical" evidence="7">
    <location>
        <begin position="189"/>
        <end position="206"/>
    </location>
</feature>
<feature type="transmembrane region" description="Helical" evidence="7">
    <location>
        <begin position="261"/>
        <end position="283"/>
    </location>
</feature>
<dbReference type="NCBIfam" id="TIGR00879">
    <property type="entry name" value="SP"/>
    <property type="match status" value="1"/>
</dbReference>
<reference evidence="9 10" key="1">
    <citation type="submission" date="2019-10" db="EMBL/GenBank/DDBJ databases">
        <title>Sequencing and Assembly of Multiple Reported Metal-Biooxidizing Members of the Extremely Thermoacidophilic Archaeal Family Sulfolobaceae.</title>
        <authorList>
            <person name="Counts J.A."/>
            <person name="Kelly R.M."/>
        </authorList>
    </citation>
    <scope>NUCLEOTIDE SEQUENCE [LARGE SCALE GENOMIC DNA]</scope>
    <source>
        <strain evidence="9 10">DSM 6482</strain>
    </source>
</reference>
<evidence type="ECO:0000256" key="3">
    <source>
        <dbReference type="ARBA" id="ARBA00022448"/>
    </source>
</evidence>
<gene>
    <name evidence="9" type="ORF">GC250_01905</name>
</gene>
<keyword evidence="6 7" id="KW-0472">Membrane</keyword>
<dbReference type="InterPro" id="IPR005829">
    <property type="entry name" value="Sugar_transporter_CS"/>
</dbReference>
<feature type="transmembrane region" description="Helical" evidence="7">
    <location>
        <begin position="366"/>
        <end position="387"/>
    </location>
</feature>
<evidence type="ECO:0000256" key="5">
    <source>
        <dbReference type="ARBA" id="ARBA00022989"/>
    </source>
</evidence>
<evidence type="ECO:0000313" key="10">
    <source>
        <dbReference type="Proteomes" id="UP000470772"/>
    </source>
</evidence>
<dbReference type="Pfam" id="PF00083">
    <property type="entry name" value="Sugar_tr"/>
    <property type="match status" value="1"/>
</dbReference>
<feature type="transmembrane region" description="Helical" evidence="7">
    <location>
        <begin position="65"/>
        <end position="83"/>
    </location>
</feature>
<evidence type="ECO:0000259" key="8">
    <source>
        <dbReference type="PROSITE" id="PS50850"/>
    </source>
</evidence>
<organism evidence="9 10">
    <name type="scientific">Sulfuracidifex metallicus DSM 6482 = JCM 9184</name>
    <dbReference type="NCBI Taxonomy" id="523847"/>
    <lineage>
        <taxon>Archaea</taxon>
        <taxon>Thermoproteota</taxon>
        <taxon>Thermoprotei</taxon>
        <taxon>Sulfolobales</taxon>
        <taxon>Sulfolobaceae</taxon>
        <taxon>Sulfuracidifex</taxon>
    </lineage>
</organism>
<feature type="transmembrane region" description="Helical" evidence="7">
    <location>
        <begin position="425"/>
        <end position="447"/>
    </location>
</feature>
<accession>A0A6A9QGA8</accession>
<feature type="transmembrane region" description="Helical" evidence="7">
    <location>
        <begin position="95"/>
        <end position="113"/>
    </location>
</feature>
<dbReference type="EMBL" id="WGGD01000005">
    <property type="protein sequence ID" value="MUN28247.1"/>
    <property type="molecule type" value="Genomic_DNA"/>
</dbReference>
<keyword evidence="5 7" id="KW-1133">Transmembrane helix</keyword>
<dbReference type="PANTHER" id="PTHR48020:SF12">
    <property type="entry name" value="PROTON MYO-INOSITOL COTRANSPORTER"/>
    <property type="match status" value="1"/>
</dbReference>
<evidence type="ECO:0000256" key="6">
    <source>
        <dbReference type="ARBA" id="ARBA00023136"/>
    </source>
</evidence>
<dbReference type="AlphaFoldDB" id="A0A6A9QGA8"/>
<dbReference type="InterPro" id="IPR003663">
    <property type="entry name" value="Sugar/inositol_transpt"/>
</dbReference>
<feature type="transmembrane region" description="Helical" evidence="7">
    <location>
        <begin position="119"/>
        <end position="141"/>
    </location>
</feature>
<dbReference type="Proteomes" id="UP000470772">
    <property type="component" value="Unassembled WGS sequence"/>
</dbReference>
<evidence type="ECO:0000313" key="9">
    <source>
        <dbReference type="EMBL" id="MUN28247.1"/>
    </source>
</evidence>
<feature type="transmembrane region" description="Helical" evidence="7">
    <location>
        <begin position="21"/>
        <end position="39"/>
    </location>
</feature>
<name>A0A6A9QGA8_SULME</name>
<feature type="transmembrane region" description="Helical" evidence="7">
    <location>
        <begin position="337"/>
        <end position="360"/>
    </location>
</feature>
<keyword evidence="4 7" id="KW-0812">Transmembrane</keyword>
<comment type="caution">
    <text evidence="9">The sequence shown here is derived from an EMBL/GenBank/DDBJ whole genome shotgun (WGS) entry which is preliminary data.</text>
</comment>
<dbReference type="GO" id="GO:0016020">
    <property type="term" value="C:membrane"/>
    <property type="evidence" value="ECO:0007669"/>
    <property type="project" value="UniProtKB-SubCell"/>
</dbReference>
<dbReference type="PROSITE" id="PS00217">
    <property type="entry name" value="SUGAR_TRANSPORT_2"/>
    <property type="match status" value="1"/>
</dbReference>